<accession>T1AL37</accession>
<evidence type="ECO:0000313" key="1">
    <source>
        <dbReference type="EMBL" id="EQD42770.1"/>
    </source>
</evidence>
<dbReference type="Pfam" id="PF01804">
    <property type="entry name" value="Penicil_amidase"/>
    <property type="match status" value="1"/>
</dbReference>
<dbReference type="EC" id="3.5.1.-" evidence="1"/>
<dbReference type="SUPFAM" id="SSF56235">
    <property type="entry name" value="N-terminal nucleophile aminohydrolases (Ntn hydrolases)"/>
    <property type="match status" value="1"/>
</dbReference>
<comment type="caution">
    <text evidence="1">The sequence shown here is derived from an EMBL/GenBank/DDBJ whole genome shotgun (WGS) entry which is preliminary data.</text>
</comment>
<proteinExistence type="predicted"/>
<reference evidence="1" key="2">
    <citation type="journal article" date="2014" name="ISME J.">
        <title>Microbial stratification in low pH oxic and suboxic macroscopic growths along an acid mine drainage.</title>
        <authorList>
            <person name="Mendez-Garcia C."/>
            <person name="Mesa V."/>
            <person name="Sprenger R.R."/>
            <person name="Richter M."/>
            <person name="Diez M.S."/>
            <person name="Solano J."/>
            <person name="Bargiela R."/>
            <person name="Golyshina O.V."/>
            <person name="Manteca A."/>
            <person name="Ramos J.L."/>
            <person name="Gallego J.R."/>
            <person name="Llorente I."/>
            <person name="Martins Dos Santos V.A."/>
            <person name="Jensen O.N."/>
            <person name="Pelaez A.I."/>
            <person name="Sanchez J."/>
            <person name="Ferrer M."/>
        </authorList>
    </citation>
    <scope>NUCLEOTIDE SEQUENCE</scope>
</reference>
<protein>
    <submittedName>
        <fullName evidence="1">Peptidase S45, penicillin amidase</fullName>
        <ecNumber evidence="1">3.5.1.-</ecNumber>
    </submittedName>
</protein>
<dbReference type="EMBL" id="AUZX01011597">
    <property type="protein sequence ID" value="EQD42770.1"/>
    <property type="molecule type" value="Genomic_DNA"/>
</dbReference>
<sequence length="291" mass="31732">MKIYHYAIKEKGGGSVPYTVKVTVHGPLLAQNGMTLAVDWMGALPTNDLGAMYGVYQAANYSQFRNALRGWKAPTLNFIYGDKSGNVGIISAGLYGVTKGSKPWLPMSGSGGSDIIGAIPYSENPQTYDPSSHFVFSANQRPVLSNYPYYIGTTANFFATGYRANIIHNYLVTHKTLSTSQAISLELSVKDFLASEIVPKLLKVLKTTVGPAGGALGHNYSEAISLLKGWNYRMNSNSPSATIWWYFWSNYLNSTFGPLWKSASVPTGLDPALKIGPNMTPLDVVLEHWTL</sequence>
<dbReference type="InterPro" id="IPR002692">
    <property type="entry name" value="S45"/>
</dbReference>
<dbReference type="GO" id="GO:0017000">
    <property type="term" value="P:antibiotic biosynthetic process"/>
    <property type="evidence" value="ECO:0007669"/>
    <property type="project" value="InterPro"/>
</dbReference>
<keyword evidence="1" id="KW-0378">Hydrolase</keyword>
<dbReference type="PANTHER" id="PTHR34218:SF3">
    <property type="entry name" value="ACYL-HOMOSERINE LACTONE ACYLASE PVDQ"/>
    <property type="match status" value="1"/>
</dbReference>
<dbReference type="GO" id="GO:0016787">
    <property type="term" value="F:hydrolase activity"/>
    <property type="evidence" value="ECO:0007669"/>
    <property type="project" value="UniProtKB-KW"/>
</dbReference>
<organism evidence="1">
    <name type="scientific">mine drainage metagenome</name>
    <dbReference type="NCBI Taxonomy" id="410659"/>
    <lineage>
        <taxon>unclassified sequences</taxon>
        <taxon>metagenomes</taxon>
        <taxon>ecological metagenomes</taxon>
    </lineage>
</organism>
<dbReference type="PANTHER" id="PTHR34218">
    <property type="entry name" value="PEPTIDASE S45 PENICILLIN AMIDASE"/>
    <property type="match status" value="1"/>
</dbReference>
<dbReference type="Gene3D" id="3.60.20.10">
    <property type="entry name" value="Glutamine Phosphoribosylpyrophosphate, subunit 1, domain 1"/>
    <property type="match status" value="1"/>
</dbReference>
<reference evidence="1" key="1">
    <citation type="submission" date="2013-08" db="EMBL/GenBank/DDBJ databases">
        <authorList>
            <person name="Mendez C."/>
            <person name="Richter M."/>
            <person name="Ferrer M."/>
            <person name="Sanchez J."/>
        </authorList>
    </citation>
    <scope>NUCLEOTIDE SEQUENCE</scope>
</reference>
<feature type="non-terminal residue" evidence="1">
    <location>
        <position position="291"/>
    </location>
</feature>
<dbReference type="AlphaFoldDB" id="T1AL37"/>
<dbReference type="InterPro" id="IPR029055">
    <property type="entry name" value="Ntn_hydrolases_N"/>
</dbReference>
<name>T1AL37_9ZZZZ</name>
<gene>
    <name evidence="1" type="ORF">B1A_15797</name>
</gene>